<evidence type="ECO:0000256" key="1">
    <source>
        <dbReference type="SAM" id="SignalP"/>
    </source>
</evidence>
<dbReference type="HOGENOM" id="CLU_1542970_0_0_1"/>
<dbReference type="EMBL" id="JH993025">
    <property type="protein sequence ID" value="EKX41277.1"/>
    <property type="molecule type" value="Genomic_DNA"/>
</dbReference>
<keyword evidence="4" id="KW-1185">Reference proteome</keyword>
<sequence>MSARLAASLAVMCCLLATVAEAQPSVFYEYLSYSSSDTTCTGSSKKLAVDDVYLAKNSLESTAKTGNCYPTISSGTTYYVKMTCNTTSGVFNFESYTASGCTGAPTSTVSKVAASAPCEKGTGGDYVKYQGCAMTEADVTKAGYTYSAAPRTLTSWSLTSLICVALCAWRAFLH</sequence>
<organism evidence="2">
    <name type="scientific">Guillardia theta (strain CCMP2712)</name>
    <name type="common">Cryptophyte</name>
    <dbReference type="NCBI Taxonomy" id="905079"/>
    <lineage>
        <taxon>Eukaryota</taxon>
        <taxon>Cryptophyceae</taxon>
        <taxon>Pyrenomonadales</taxon>
        <taxon>Geminigeraceae</taxon>
        <taxon>Guillardia</taxon>
    </lineage>
</organism>
<evidence type="ECO:0000313" key="3">
    <source>
        <dbReference type="EnsemblProtists" id="EKX41277"/>
    </source>
</evidence>
<reference evidence="4" key="2">
    <citation type="submission" date="2012-11" db="EMBL/GenBank/DDBJ databases">
        <authorList>
            <person name="Kuo A."/>
            <person name="Curtis B.A."/>
            <person name="Tanifuji G."/>
            <person name="Burki F."/>
            <person name="Gruber A."/>
            <person name="Irimia M."/>
            <person name="Maruyama S."/>
            <person name="Arias M.C."/>
            <person name="Ball S.G."/>
            <person name="Gile G.H."/>
            <person name="Hirakawa Y."/>
            <person name="Hopkins J.F."/>
            <person name="Rensing S.A."/>
            <person name="Schmutz J."/>
            <person name="Symeonidi A."/>
            <person name="Elias M."/>
            <person name="Eveleigh R.J."/>
            <person name="Herman E.K."/>
            <person name="Klute M.J."/>
            <person name="Nakayama T."/>
            <person name="Obornik M."/>
            <person name="Reyes-Prieto A."/>
            <person name="Armbrust E.V."/>
            <person name="Aves S.J."/>
            <person name="Beiko R.G."/>
            <person name="Coutinho P."/>
            <person name="Dacks J.B."/>
            <person name="Durnford D.G."/>
            <person name="Fast N.M."/>
            <person name="Green B.R."/>
            <person name="Grisdale C."/>
            <person name="Hempe F."/>
            <person name="Henrissat B."/>
            <person name="Hoppner M.P."/>
            <person name="Ishida K.-I."/>
            <person name="Kim E."/>
            <person name="Koreny L."/>
            <person name="Kroth P.G."/>
            <person name="Liu Y."/>
            <person name="Malik S.-B."/>
            <person name="Maier U.G."/>
            <person name="McRose D."/>
            <person name="Mock T."/>
            <person name="Neilson J.A."/>
            <person name="Onodera N.T."/>
            <person name="Poole A.M."/>
            <person name="Pritham E.J."/>
            <person name="Richards T.A."/>
            <person name="Rocap G."/>
            <person name="Roy S.W."/>
            <person name="Sarai C."/>
            <person name="Schaack S."/>
            <person name="Shirato S."/>
            <person name="Slamovits C.H."/>
            <person name="Spencer D.F."/>
            <person name="Suzuki S."/>
            <person name="Worden A.Z."/>
            <person name="Zauner S."/>
            <person name="Barry K."/>
            <person name="Bell C."/>
            <person name="Bharti A.K."/>
            <person name="Crow J.A."/>
            <person name="Grimwood J."/>
            <person name="Kramer R."/>
            <person name="Lindquist E."/>
            <person name="Lucas S."/>
            <person name="Salamov A."/>
            <person name="McFadden G.I."/>
            <person name="Lane C.E."/>
            <person name="Keeling P.J."/>
            <person name="Gray M.W."/>
            <person name="Grigoriev I.V."/>
            <person name="Archibald J.M."/>
        </authorList>
    </citation>
    <scope>NUCLEOTIDE SEQUENCE</scope>
    <source>
        <strain evidence="4">CCMP2712</strain>
    </source>
</reference>
<dbReference type="EnsemblProtists" id="EKX41277">
    <property type="protein sequence ID" value="EKX41277"/>
    <property type="gene ID" value="GUITHDRAFT_142183"/>
</dbReference>
<feature type="signal peptide" evidence="1">
    <location>
        <begin position="1"/>
        <end position="22"/>
    </location>
</feature>
<feature type="chain" id="PRO_5008770636" evidence="1">
    <location>
        <begin position="23"/>
        <end position="174"/>
    </location>
</feature>
<dbReference type="Proteomes" id="UP000011087">
    <property type="component" value="Unassembled WGS sequence"/>
</dbReference>
<evidence type="ECO:0000313" key="2">
    <source>
        <dbReference type="EMBL" id="EKX41277.1"/>
    </source>
</evidence>
<keyword evidence="1" id="KW-0732">Signal</keyword>
<dbReference type="RefSeq" id="XP_005828257.1">
    <property type="nucleotide sequence ID" value="XM_005828200.1"/>
</dbReference>
<proteinExistence type="predicted"/>
<accession>L1IYY9</accession>
<evidence type="ECO:0000313" key="4">
    <source>
        <dbReference type="Proteomes" id="UP000011087"/>
    </source>
</evidence>
<gene>
    <name evidence="2" type="ORF">GUITHDRAFT_142183</name>
</gene>
<dbReference type="GeneID" id="17297854"/>
<dbReference type="KEGG" id="gtt:GUITHDRAFT_142183"/>
<dbReference type="PaxDb" id="55529-EKX41277"/>
<dbReference type="AlphaFoldDB" id="L1IYY9"/>
<name>L1IYY9_GUITC</name>
<reference evidence="3" key="3">
    <citation type="submission" date="2016-03" db="UniProtKB">
        <authorList>
            <consortium name="EnsemblProtists"/>
        </authorList>
    </citation>
    <scope>IDENTIFICATION</scope>
</reference>
<protein>
    <submittedName>
        <fullName evidence="2 3">Uncharacterized protein</fullName>
    </submittedName>
</protein>
<reference evidence="2 4" key="1">
    <citation type="journal article" date="2012" name="Nature">
        <title>Algal genomes reveal evolutionary mosaicism and the fate of nucleomorphs.</title>
        <authorList>
            <consortium name="DOE Joint Genome Institute"/>
            <person name="Curtis B.A."/>
            <person name="Tanifuji G."/>
            <person name="Burki F."/>
            <person name="Gruber A."/>
            <person name="Irimia M."/>
            <person name="Maruyama S."/>
            <person name="Arias M.C."/>
            <person name="Ball S.G."/>
            <person name="Gile G.H."/>
            <person name="Hirakawa Y."/>
            <person name="Hopkins J.F."/>
            <person name="Kuo A."/>
            <person name="Rensing S.A."/>
            <person name="Schmutz J."/>
            <person name="Symeonidi A."/>
            <person name="Elias M."/>
            <person name="Eveleigh R.J."/>
            <person name="Herman E.K."/>
            <person name="Klute M.J."/>
            <person name="Nakayama T."/>
            <person name="Obornik M."/>
            <person name="Reyes-Prieto A."/>
            <person name="Armbrust E.V."/>
            <person name="Aves S.J."/>
            <person name="Beiko R.G."/>
            <person name="Coutinho P."/>
            <person name="Dacks J.B."/>
            <person name="Durnford D.G."/>
            <person name="Fast N.M."/>
            <person name="Green B.R."/>
            <person name="Grisdale C.J."/>
            <person name="Hempel F."/>
            <person name="Henrissat B."/>
            <person name="Hoppner M.P."/>
            <person name="Ishida K."/>
            <person name="Kim E."/>
            <person name="Koreny L."/>
            <person name="Kroth P.G."/>
            <person name="Liu Y."/>
            <person name="Malik S.B."/>
            <person name="Maier U.G."/>
            <person name="McRose D."/>
            <person name="Mock T."/>
            <person name="Neilson J.A."/>
            <person name="Onodera N.T."/>
            <person name="Poole A.M."/>
            <person name="Pritham E.J."/>
            <person name="Richards T.A."/>
            <person name="Rocap G."/>
            <person name="Roy S.W."/>
            <person name="Sarai C."/>
            <person name="Schaack S."/>
            <person name="Shirato S."/>
            <person name="Slamovits C.H."/>
            <person name="Spencer D.F."/>
            <person name="Suzuki S."/>
            <person name="Worden A.Z."/>
            <person name="Zauner S."/>
            <person name="Barry K."/>
            <person name="Bell C."/>
            <person name="Bharti A.K."/>
            <person name="Crow J.A."/>
            <person name="Grimwood J."/>
            <person name="Kramer R."/>
            <person name="Lindquist E."/>
            <person name="Lucas S."/>
            <person name="Salamov A."/>
            <person name="McFadden G.I."/>
            <person name="Lane C.E."/>
            <person name="Keeling P.J."/>
            <person name="Gray M.W."/>
            <person name="Grigoriev I.V."/>
            <person name="Archibald J.M."/>
        </authorList>
    </citation>
    <scope>NUCLEOTIDE SEQUENCE</scope>
    <source>
        <strain evidence="2 4">CCMP2712</strain>
    </source>
</reference>